<evidence type="ECO:0000256" key="6">
    <source>
        <dbReference type="SAM" id="Phobius"/>
    </source>
</evidence>
<keyword evidence="11" id="KW-1185">Reference proteome</keyword>
<reference evidence="10 11" key="1">
    <citation type="submission" date="2024-07" db="EMBL/GenBank/DDBJ databases">
        <title>Draft sequence of the Neodothiora populina.</title>
        <authorList>
            <person name="Drown D.D."/>
            <person name="Schuette U.S."/>
            <person name="Buechlein A.B."/>
            <person name="Rusch D.R."/>
            <person name="Winton L.W."/>
            <person name="Adams G.A."/>
        </authorList>
    </citation>
    <scope>NUCLEOTIDE SEQUENCE [LARGE SCALE GENOMIC DNA]</scope>
    <source>
        <strain evidence="10 11">CPC 39397</strain>
    </source>
</reference>
<feature type="domain" description="Plastocyanin-like" evidence="7">
    <location>
        <begin position="267"/>
        <end position="411"/>
    </location>
</feature>
<feature type="domain" description="Plastocyanin-like" evidence="8">
    <location>
        <begin position="534"/>
        <end position="665"/>
    </location>
</feature>
<name>A0ABR3P5C4_9PEZI</name>
<dbReference type="Gene3D" id="2.60.40.420">
    <property type="entry name" value="Cupredoxins - blue copper proteins"/>
    <property type="match status" value="3"/>
</dbReference>
<evidence type="ECO:0000259" key="7">
    <source>
        <dbReference type="Pfam" id="PF00394"/>
    </source>
</evidence>
<dbReference type="PANTHER" id="PTHR11709">
    <property type="entry name" value="MULTI-COPPER OXIDASE"/>
    <property type="match status" value="1"/>
</dbReference>
<dbReference type="InterPro" id="IPR001117">
    <property type="entry name" value="Cu-oxidase_2nd"/>
</dbReference>
<evidence type="ECO:0000313" key="11">
    <source>
        <dbReference type="Proteomes" id="UP001562354"/>
    </source>
</evidence>
<feature type="transmembrane region" description="Helical" evidence="6">
    <location>
        <begin position="53"/>
        <end position="75"/>
    </location>
</feature>
<feature type="compositionally biased region" description="Basic and acidic residues" evidence="5">
    <location>
        <begin position="1"/>
        <end position="14"/>
    </location>
</feature>
<dbReference type="InterPro" id="IPR011707">
    <property type="entry name" value="Cu-oxidase-like_N"/>
</dbReference>
<comment type="similarity">
    <text evidence="1">Belongs to the multicopper oxidase family.</text>
</comment>
<dbReference type="CDD" id="cd13910">
    <property type="entry name" value="CuRO_3_MCO_like_4"/>
    <property type="match status" value="1"/>
</dbReference>
<dbReference type="EMBL" id="JBFMKM010000014">
    <property type="protein sequence ID" value="KAL1297858.1"/>
    <property type="molecule type" value="Genomic_DNA"/>
</dbReference>
<proteinExistence type="inferred from homology"/>
<dbReference type="CDD" id="cd13857">
    <property type="entry name" value="CuRO_1_Diphenol_Ox"/>
    <property type="match status" value="1"/>
</dbReference>
<dbReference type="PROSITE" id="PS00080">
    <property type="entry name" value="MULTICOPPER_OXIDASE2"/>
    <property type="match status" value="1"/>
</dbReference>
<dbReference type="PANTHER" id="PTHR11709:SF414">
    <property type="entry name" value="ADR239WP"/>
    <property type="match status" value="1"/>
</dbReference>
<accession>A0ABR3P5C4</accession>
<keyword evidence="4" id="KW-0186">Copper</keyword>
<dbReference type="InterPro" id="IPR008972">
    <property type="entry name" value="Cupredoxin"/>
</dbReference>
<dbReference type="InterPro" id="IPR033138">
    <property type="entry name" value="Cu_oxidase_CS"/>
</dbReference>
<sequence>MARNDWARRVDSDPVRASNSDSKEEQGEALLQKSSDPSTGIYRKDSYDESTCCVLRWWHLIVLLLVCTFSVPAAVRLVNRGFPSSGVESQTNGHVTSGIDSQFKSGDLLLAQKDDPVRYVLDPSWDIDAPPTIREFTWTLTEKVYNPDGVFRLMLVINDEFPGPLIRANEGDTIRVHVINQMSNSTAIHWHGIYQNGTNWMDGTVGISQCPIAPGHNFTYEFTVDNQSGTYWYHAHQGVQSSDGLHGPLIIHSWKEKELQQIQYATDRVVMLSDHYHDLSSVLARAYMAPDMENTEPVPDGALINGHAVRNCDELPHRKCDNSTANVQPPFFALDAGKHHRLRIINVGAFAEFQFQIDEHELAVTEADGTDVVPVYYHRLNINPAQRYSVIVHANSTRRNRFRMRARMITTCFAEPNPFMAGEVHGIVLYSTPSTAAQDPTLPDSKDWNDVQALECRDLNTTELVPVEAIPAPAQADAFFYLRANFEIGAHQLSRGFFNSSSWRPDVHSPTLARAHDGLQAANASFSPTSTGNNAETPVAWANSLAFPTDLVIQTTRRQTLDILISNFDDGNHPMHLHGYKYFVLAQGHGYPPRLSVFDPLTPSNLAPLYASLDLSNPLRRDTASVEAFGWILLRFVADNPGVWPLHCHISWHTEAGLLMQFLTLSEGVKGFEVPVANRALCRAEGLERGMGMRDEDYY</sequence>
<dbReference type="Proteomes" id="UP001562354">
    <property type="component" value="Unassembled WGS sequence"/>
</dbReference>
<gene>
    <name evidence="10" type="ORF">AAFC00_006385</name>
</gene>
<feature type="domain" description="Plastocyanin-like" evidence="9">
    <location>
        <begin position="141"/>
        <end position="253"/>
    </location>
</feature>
<evidence type="ECO:0008006" key="12">
    <source>
        <dbReference type="Google" id="ProtNLM"/>
    </source>
</evidence>
<keyword evidence="3" id="KW-0560">Oxidoreductase</keyword>
<dbReference type="InterPro" id="IPR002355">
    <property type="entry name" value="Cu_oxidase_Cu_BS"/>
</dbReference>
<dbReference type="InterPro" id="IPR045087">
    <property type="entry name" value="Cu-oxidase_fam"/>
</dbReference>
<keyword evidence="6" id="KW-0812">Transmembrane</keyword>
<evidence type="ECO:0000256" key="4">
    <source>
        <dbReference type="ARBA" id="ARBA00023008"/>
    </source>
</evidence>
<comment type="caution">
    <text evidence="10">The sequence shown here is derived from an EMBL/GenBank/DDBJ whole genome shotgun (WGS) entry which is preliminary data.</text>
</comment>
<dbReference type="PROSITE" id="PS00079">
    <property type="entry name" value="MULTICOPPER_OXIDASE1"/>
    <property type="match status" value="1"/>
</dbReference>
<evidence type="ECO:0000256" key="3">
    <source>
        <dbReference type="ARBA" id="ARBA00023002"/>
    </source>
</evidence>
<dbReference type="Pfam" id="PF07731">
    <property type="entry name" value="Cu-oxidase_2"/>
    <property type="match status" value="1"/>
</dbReference>
<dbReference type="SUPFAM" id="SSF49503">
    <property type="entry name" value="Cupredoxins"/>
    <property type="match status" value="3"/>
</dbReference>
<evidence type="ECO:0000259" key="9">
    <source>
        <dbReference type="Pfam" id="PF07732"/>
    </source>
</evidence>
<evidence type="ECO:0000259" key="8">
    <source>
        <dbReference type="Pfam" id="PF07731"/>
    </source>
</evidence>
<dbReference type="RefSeq" id="XP_069197540.1">
    <property type="nucleotide sequence ID" value="XM_069346332.1"/>
</dbReference>
<keyword evidence="6" id="KW-1133">Transmembrane helix</keyword>
<keyword evidence="2" id="KW-0479">Metal-binding</keyword>
<evidence type="ECO:0000256" key="2">
    <source>
        <dbReference type="ARBA" id="ARBA00022723"/>
    </source>
</evidence>
<evidence type="ECO:0000313" key="10">
    <source>
        <dbReference type="EMBL" id="KAL1297858.1"/>
    </source>
</evidence>
<evidence type="ECO:0000256" key="1">
    <source>
        <dbReference type="ARBA" id="ARBA00010609"/>
    </source>
</evidence>
<protein>
    <recommendedName>
        <fullName evidence="12">Multicopper oxidase</fullName>
    </recommendedName>
</protein>
<dbReference type="Pfam" id="PF07732">
    <property type="entry name" value="Cu-oxidase_3"/>
    <property type="match status" value="1"/>
</dbReference>
<evidence type="ECO:0000256" key="5">
    <source>
        <dbReference type="SAM" id="MobiDB-lite"/>
    </source>
</evidence>
<feature type="region of interest" description="Disordered" evidence="5">
    <location>
        <begin position="1"/>
        <end position="35"/>
    </location>
</feature>
<dbReference type="InterPro" id="IPR011706">
    <property type="entry name" value="Cu-oxidase_C"/>
</dbReference>
<dbReference type="GeneID" id="95980084"/>
<keyword evidence="6" id="KW-0472">Membrane</keyword>
<organism evidence="10 11">
    <name type="scientific">Neodothiora populina</name>
    <dbReference type="NCBI Taxonomy" id="2781224"/>
    <lineage>
        <taxon>Eukaryota</taxon>
        <taxon>Fungi</taxon>
        <taxon>Dikarya</taxon>
        <taxon>Ascomycota</taxon>
        <taxon>Pezizomycotina</taxon>
        <taxon>Dothideomycetes</taxon>
        <taxon>Dothideomycetidae</taxon>
        <taxon>Dothideales</taxon>
        <taxon>Dothioraceae</taxon>
        <taxon>Neodothiora</taxon>
    </lineage>
</organism>
<dbReference type="Pfam" id="PF00394">
    <property type="entry name" value="Cu-oxidase"/>
    <property type="match status" value="1"/>
</dbReference>